<dbReference type="InterPro" id="IPR038765">
    <property type="entry name" value="Papain-like_cys_pep_sf"/>
</dbReference>
<sequence>MSAHKNITRKITVIASILVAILTGGAHAQGNITFGGGVPAVVDTAVEPTQGIARNGLPAGAKKRAKDAPVTTVEHGPGVNRVILSPVTPEESERAINSRKLPRDLNQGVDASTLLQSTDSTTALRTSGATAPTGPASIAELARALKNDPDLIYEYVRNNVAYYPTWGLQKGAIGAILDNQGTAFDQATLMVQLLREAGYTANHVVGRIDLSAAQVEDWLGIDTDKVCAVINLFANAQIPISSVTATAAGSCPGANAALYSMKVYHIWVKVNIGGTNYYFDPSFKSHTHKTGINLASASGYNASTYLSAARSGATINTNYAQGINRTNIRNNLTTYANNLATYLRSNKPAGVLDDVLGGKTITPHSGGNLRQTTLPYQDTSVALTEWVNIPSNYSPTLRIQYQGIDRTYTSDAIYGKRLTLTYNGSNQPVLMLDGVAQQTGTAVTPGTVGSVSFAVTHGAYAYTFANQSFTQQIKAGGTYLIGNGWGPAGRGLVEQHRNRLDVAKAAGGADTSEEVLGSSLAVLSANWIAQVNHSDYITDRLAGTNTLFHHQVGIAGYYDAAYVDLPGNMLSVVSQFEDTAKERAAFYNSAMHSSIFESTAVQQTTGVSAVSTVKLIDIAATNNDKIYDARSSNYATAVAPNLISCSPWLATFQSQINAGQRLILPERCNLTENSWSGAGYFTINGTGTSIGAIIGGGLAGGFSSETQTAPQTTVNTLTNTVSPTGTLLQSTGSTFGDPIDMVKGHFLYAHEDINVGVGEFPHGLSLQKLYSSGMRTQDSSLGKGWTHNFIATATVGSDGFQSMGEDSALDAVPTLVEKLVALDLLSDAAKPLDKMIITTLGQRWFGDQLLDNTVIVRQSLNGEVFVKLPDGSYNAPPGNAARLTQHTDDTYRYETLNRSLLAFDSAGKITTYTHPSGAQAKFTYSGDDLTQVQNSLGRTLTFTNTSGRITAVSDGTRSISYGYDANGNLTSHTDAAAKVTTYQYDLPGRMTKFFYPSNPTIAFATNVYDTLGRVKTQTNANGKLYNYYFAGSRSEEVGPGNVSKVSYFDALGKVLKSIDPLGRVTTNTYDGQSRLTRKELPEGNALEYDYDDASCATADKRCTHNLSQARQIAKPGTGLATLTSSFTYESTFNKVASATDPRGKVTTYTYTTQGNPLTVTAPADAGGVQPQTTYGYTAYTASGYPNFYLQTSQTRKRTATDSVLTTTAYNTGNKYVPQTVVEDAGSGKLNLTTALTYDGVGNLTQVNGPRTDVTDTTSLAFDAQRRVTQTTDAQGKQTLLAYDADGRLIRSAAQIGSQWLVSCNTYTATGKLLKAWGPAVTAAATTCPTAAAPVAVTDYAY</sequence>
<dbReference type="Pfam" id="PF25023">
    <property type="entry name" value="TEN_YD-shell"/>
    <property type="match status" value="1"/>
</dbReference>
<organism evidence="6 7">
    <name type="scientific">Sedimenticola selenatireducens</name>
    <dbReference type="NCBI Taxonomy" id="191960"/>
    <lineage>
        <taxon>Bacteria</taxon>
        <taxon>Pseudomonadati</taxon>
        <taxon>Pseudomonadota</taxon>
        <taxon>Gammaproteobacteria</taxon>
        <taxon>Chromatiales</taxon>
        <taxon>Sedimenticolaceae</taxon>
        <taxon>Sedimenticola</taxon>
    </lineage>
</organism>
<feature type="region of interest" description="Disordered" evidence="2">
    <location>
        <begin position="53"/>
        <end position="74"/>
    </location>
</feature>
<feature type="domain" description="DUF6531" evidence="4">
    <location>
        <begin position="736"/>
        <end position="793"/>
    </location>
</feature>
<dbReference type="Proteomes" id="UP000235015">
    <property type="component" value="Unassembled WGS sequence"/>
</dbReference>
<dbReference type="Pfam" id="PF20148">
    <property type="entry name" value="DUF6531"/>
    <property type="match status" value="1"/>
</dbReference>
<dbReference type="SUPFAM" id="SSF54001">
    <property type="entry name" value="Cysteine proteinases"/>
    <property type="match status" value="1"/>
</dbReference>
<evidence type="ECO:0000256" key="2">
    <source>
        <dbReference type="SAM" id="MobiDB-lite"/>
    </source>
</evidence>
<dbReference type="InterPro" id="IPR050708">
    <property type="entry name" value="T6SS_VgrG/RHS"/>
</dbReference>
<dbReference type="RefSeq" id="WP_273439376.1">
    <property type="nucleotide sequence ID" value="NZ_PKUN01000017.1"/>
</dbReference>
<evidence type="ECO:0000256" key="3">
    <source>
        <dbReference type="SAM" id="SignalP"/>
    </source>
</evidence>
<protein>
    <submittedName>
        <fullName evidence="6">Rhs family protein</fullName>
    </submittedName>
</protein>
<dbReference type="EMBL" id="PKUN01000017">
    <property type="protein sequence ID" value="PLX61400.1"/>
    <property type="molecule type" value="Genomic_DNA"/>
</dbReference>
<keyword evidence="1" id="KW-0677">Repeat</keyword>
<dbReference type="InterPro" id="IPR045351">
    <property type="entry name" value="DUF6531"/>
</dbReference>
<keyword evidence="3" id="KW-0732">Signal</keyword>
<evidence type="ECO:0000259" key="4">
    <source>
        <dbReference type="Pfam" id="PF20148"/>
    </source>
</evidence>
<dbReference type="PANTHER" id="PTHR32305:SF15">
    <property type="entry name" value="PROTEIN RHSA-RELATED"/>
    <property type="match status" value="1"/>
</dbReference>
<feature type="domain" description="Teneurin-like YD-shell" evidence="5">
    <location>
        <begin position="935"/>
        <end position="1292"/>
    </location>
</feature>
<dbReference type="InterPro" id="IPR056823">
    <property type="entry name" value="TEN-like_YD-shell"/>
</dbReference>
<dbReference type="InterPro" id="IPR006530">
    <property type="entry name" value="YD"/>
</dbReference>
<evidence type="ECO:0000313" key="6">
    <source>
        <dbReference type="EMBL" id="PLX61400.1"/>
    </source>
</evidence>
<feature type="chain" id="PRO_5014840501" evidence="3">
    <location>
        <begin position="29"/>
        <end position="1341"/>
    </location>
</feature>
<evidence type="ECO:0000313" key="7">
    <source>
        <dbReference type="Proteomes" id="UP000235015"/>
    </source>
</evidence>
<evidence type="ECO:0000259" key="5">
    <source>
        <dbReference type="Pfam" id="PF25023"/>
    </source>
</evidence>
<dbReference type="PANTHER" id="PTHR32305">
    <property type="match status" value="1"/>
</dbReference>
<feature type="non-terminal residue" evidence="6">
    <location>
        <position position="1341"/>
    </location>
</feature>
<accession>A0A2N6CVZ0</accession>
<feature type="signal peptide" evidence="3">
    <location>
        <begin position="1"/>
        <end position="28"/>
    </location>
</feature>
<proteinExistence type="predicted"/>
<reference evidence="6 7" key="1">
    <citation type="submission" date="2017-11" db="EMBL/GenBank/DDBJ databases">
        <title>Genome-resolved metagenomics identifies genetic mobility, metabolic interactions, and unexpected diversity in perchlorate-reducing communities.</title>
        <authorList>
            <person name="Barnum T.P."/>
            <person name="Figueroa I.A."/>
            <person name="Carlstrom C.I."/>
            <person name="Lucas L.N."/>
            <person name="Engelbrektson A.L."/>
            <person name="Coates J.D."/>
        </authorList>
    </citation>
    <scope>NUCLEOTIDE SEQUENCE [LARGE SCALE GENOMIC DNA]</scope>
    <source>
        <strain evidence="6">BM301</strain>
    </source>
</reference>
<name>A0A2N6CVZ0_9GAMM</name>
<evidence type="ECO:0000256" key="1">
    <source>
        <dbReference type="ARBA" id="ARBA00022737"/>
    </source>
</evidence>
<dbReference type="Gene3D" id="2.180.10.10">
    <property type="entry name" value="RHS repeat-associated core"/>
    <property type="match status" value="3"/>
</dbReference>
<dbReference type="NCBIfam" id="TIGR01643">
    <property type="entry name" value="YD_repeat_2x"/>
    <property type="match status" value="5"/>
</dbReference>
<dbReference type="Gene3D" id="3.10.620.30">
    <property type="match status" value="1"/>
</dbReference>
<comment type="caution">
    <text evidence="6">The sequence shown here is derived from an EMBL/GenBank/DDBJ whole genome shotgun (WGS) entry which is preliminary data.</text>
</comment>
<gene>
    <name evidence="6" type="ORF">C0630_10735</name>
</gene>